<dbReference type="AlphaFoldDB" id="A0A2T8FGL5"/>
<evidence type="ECO:0000313" key="2">
    <source>
        <dbReference type="Proteomes" id="UP000246018"/>
    </source>
</evidence>
<dbReference type="InterPro" id="IPR019587">
    <property type="entry name" value="Polyketide_cyclase/dehydratase"/>
</dbReference>
<dbReference type="InterPro" id="IPR023393">
    <property type="entry name" value="START-like_dom_sf"/>
</dbReference>
<keyword evidence="2" id="KW-1185">Reference proteome</keyword>
<dbReference type="Proteomes" id="UP000246018">
    <property type="component" value="Unassembled WGS sequence"/>
</dbReference>
<dbReference type="Pfam" id="PF10604">
    <property type="entry name" value="Polyketide_cyc2"/>
    <property type="match status" value="1"/>
</dbReference>
<accession>A0A2T8FGL5</accession>
<dbReference type="SUPFAM" id="SSF55961">
    <property type="entry name" value="Bet v1-like"/>
    <property type="match status" value="1"/>
</dbReference>
<proteinExistence type="predicted"/>
<protein>
    <submittedName>
        <fullName evidence="1">Polyketide cyclase</fullName>
    </submittedName>
</protein>
<dbReference type="EMBL" id="QDGZ01000001">
    <property type="protein sequence ID" value="PVG84856.1"/>
    <property type="molecule type" value="Genomic_DNA"/>
</dbReference>
<sequence length="132" mass="14483">MPHPPEVVFTYLADPRNRPEWQASLTSVTLTDRSEPHVGMTWRESTLVGVRPRLEITHLEPCRLWAERGRWHGVTATLALRFTAIPGGTRVRADGEVTARGPWGAAAAAAGRLASRAVKADLERAARVLARA</sequence>
<dbReference type="OrthoDB" id="7838135at2"/>
<reference evidence="1 2" key="1">
    <citation type="submission" date="2018-04" db="EMBL/GenBank/DDBJ databases">
        <title>Genome of Nocardioides gansuensis WSJ-1.</title>
        <authorList>
            <person name="Wu S."/>
            <person name="Wang G."/>
        </authorList>
    </citation>
    <scope>NUCLEOTIDE SEQUENCE [LARGE SCALE GENOMIC DNA]</scope>
    <source>
        <strain evidence="1 2">WSJ-1</strain>
    </source>
</reference>
<name>A0A2T8FGL5_9ACTN</name>
<dbReference type="Gene3D" id="3.30.530.20">
    <property type="match status" value="1"/>
</dbReference>
<gene>
    <name evidence="1" type="ORF">DDE18_02015</name>
</gene>
<comment type="caution">
    <text evidence="1">The sequence shown here is derived from an EMBL/GenBank/DDBJ whole genome shotgun (WGS) entry which is preliminary data.</text>
</comment>
<evidence type="ECO:0000313" key="1">
    <source>
        <dbReference type="EMBL" id="PVG84856.1"/>
    </source>
</evidence>
<organism evidence="1 2">
    <name type="scientific">Nocardioides gansuensis</name>
    <dbReference type="NCBI Taxonomy" id="2138300"/>
    <lineage>
        <taxon>Bacteria</taxon>
        <taxon>Bacillati</taxon>
        <taxon>Actinomycetota</taxon>
        <taxon>Actinomycetes</taxon>
        <taxon>Propionibacteriales</taxon>
        <taxon>Nocardioidaceae</taxon>
        <taxon>Nocardioides</taxon>
    </lineage>
</organism>